<dbReference type="Gene3D" id="3.30.565.10">
    <property type="entry name" value="Histidine kinase-like ATPase, C-terminal domain"/>
    <property type="match status" value="1"/>
</dbReference>
<evidence type="ECO:0000256" key="4">
    <source>
        <dbReference type="ARBA" id="ARBA00023186"/>
    </source>
</evidence>
<dbReference type="InterPro" id="IPR020575">
    <property type="entry name" value="Hsp90_N"/>
</dbReference>
<evidence type="ECO:0000256" key="1">
    <source>
        <dbReference type="ARBA" id="ARBA00008239"/>
    </source>
</evidence>
<gene>
    <name evidence="7" type="primary">htpG</name>
    <name evidence="7" type="ORF">Tsumi_11220</name>
</gene>
<accession>A0ABQ0E2T4</accession>
<dbReference type="PANTHER" id="PTHR11528">
    <property type="entry name" value="HEAT SHOCK PROTEIN 90 FAMILY MEMBER"/>
    <property type="match status" value="1"/>
</dbReference>
<dbReference type="Gene3D" id="3.30.230.80">
    <property type="match status" value="1"/>
</dbReference>
<dbReference type="SUPFAM" id="SSF55874">
    <property type="entry name" value="ATPase domain of HSP90 chaperone/DNA topoisomerase II/histidine kinase"/>
    <property type="match status" value="1"/>
</dbReference>
<keyword evidence="8" id="KW-1185">Reference proteome</keyword>
<dbReference type="Pfam" id="PF00183">
    <property type="entry name" value="HSP90"/>
    <property type="match status" value="1"/>
</dbReference>
<proteinExistence type="inferred from homology"/>
<keyword evidence="3" id="KW-0067">ATP-binding</keyword>
<dbReference type="InterPro" id="IPR003594">
    <property type="entry name" value="HATPase_dom"/>
</dbReference>
<dbReference type="Proteomes" id="UP001628220">
    <property type="component" value="Unassembled WGS sequence"/>
</dbReference>
<dbReference type="SMART" id="SM00387">
    <property type="entry name" value="HATPase_c"/>
    <property type="match status" value="1"/>
</dbReference>
<dbReference type="CDD" id="cd16927">
    <property type="entry name" value="HATPase_Hsp90-like"/>
    <property type="match status" value="1"/>
</dbReference>
<dbReference type="EMBL" id="BAAFSF010000004">
    <property type="protein sequence ID" value="GAB1252016.1"/>
    <property type="molecule type" value="Genomic_DNA"/>
</dbReference>
<evidence type="ECO:0000313" key="8">
    <source>
        <dbReference type="Proteomes" id="UP001628220"/>
    </source>
</evidence>
<evidence type="ECO:0000259" key="6">
    <source>
        <dbReference type="SMART" id="SM00387"/>
    </source>
</evidence>
<name>A0ABQ0E2T4_9PORP</name>
<dbReference type="PIRSF" id="PIRSF002583">
    <property type="entry name" value="Hsp90"/>
    <property type="match status" value="1"/>
</dbReference>
<evidence type="ECO:0000256" key="2">
    <source>
        <dbReference type="ARBA" id="ARBA00022741"/>
    </source>
</evidence>
<dbReference type="NCBIfam" id="NF003555">
    <property type="entry name" value="PRK05218.1"/>
    <property type="match status" value="1"/>
</dbReference>
<feature type="region of interest" description="Disordered" evidence="5">
    <location>
        <begin position="604"/>
        <end position="630"/>
    </location>
</feature>
<dbReference type="Gene3D" id="1.20.120.790">
    <property type="entry name" value="Heat shock protein 90, C-terminal domain"/>
    <property type="match status" value="1"/>
</dbReference>
<dbReference type="InterPro" id="IPR020568">
    <property type="entry name" value="Ribosomal_Su5_D2-typ_SF"/>
</dbReference>
<dbReference type="PRINTS" id="PR00775">
    <property type="entry name" value="HEATSHOCK90"/>
</dbReference>
<evidence type="ECO:0000313" key="7">
    <source>
        <dbReference type="EMBL" id="GAB1252016.1"/>
    </source>
</evidence>
<feature type="domain" description="Histidine kinase/HSP90-like ATPase" evidence="6">
    <location>
        <begin position="24"/>
        <end position="176"/>
    </location>
</feature>
<organism evidence="7 8">
    <name type="scientific">Porphyromonas miyakawae</name>
    <dbReference type="NCBI Taxonomy" id="3137470"/>
    <lineage>
        <taxon>Bacteria</taxon>
        <taxon>Pseudomonadati</taxon>
        <taxon>Bacteroidota</taxon>
        <taxon>Bacteroidia</taxon>
        <taxon>Bacteroidales</taxon>
        <taxon>Porphyromonadaceae</taxon>
        <taxon>Porphyromonas</taxon>
    </lineage>
</organism>
<dbReference type="InterPro" id="IPR001404">
    <property type="entry name" value="Hsp90_fam"/>
</dbReference>
<comment type="caution">
    <text evidence="7">The sequence shown here is derived from an EMBL/GenBank/DDBJ whole genome shotgun (WGS) entry which is preliminary data.</text>
</comment>
<sequence length="682" mass="78101">MKKGQIGVTTENIFPIIKKFLYSDQDIFLREIISNATDALSKLQAIAEKDSEIGELGQLAVHVALDQDAKTLSITDNGIGMTEEELDRYINQIAFSGAEDFLKKYEGADASIIGHFGLGFYSSFMVSHKVEIDTLSYKKDAQAVHWSCDGSPDYQMSPSQRTTRGTTITMHIDEEHAHFLEKSTIEQLLYKYCRFLPFPVYFGKKEEWKDGKMQPTDEDNCINEVAPLWTKKPSEVTDEEYNEFYQTLFPGNAQPLFRIHLNVDYPFKLQGILYFPELKEGVIPQKNSISLYCNRVFVTDELEGVLPEWLKLMHGIIDSPDIPLNVSRSYLQKDPSAQKISSHISKKVADKLEELFRSDRTAYEQKWRTLEFFVHYGMITDEKAYERLKPALLFKDCDGKRFYTLEELKTLTAASQTNKDGVLVELYATDATTQYLPCKQATDKGYVVLLMDSYLALPFINHLEEKEEKLHFTRVDSDSIDNLIGGKDTAQASSEETKPLEALFQNTIPDVEKAHFIVEVAASANSNAAPTELVQDEWMRRMKDMSQFREGSDFYSELPDSYRLIINPNNPIVAQLNESLHSEELKQAFSELAAAEKAHADWFDANRQKKEDEMTDEEKQERTRLNNEKNEKQDAVNVLLQKFAEAHTEVSQLWDLALLSRSLLSGERLANFIRRSTELLNK</sequence>
<evidence type="ECO:0000256" key="3">
    <source>
        <dbReference type="ARBA" id="ARBA00022840"/>
    </source>
</evidence>
<comment type="similarity">
    <text evidence="1">Belongs to the heat shock protein 90 family.</text>
</comment>
<keyword evidence="4" id="KW-0143">Chaperone</keyword>
<dbReference type="Pfam" id="PF13589">
    <property type="entry name" value="HATPase_c_3"/>
    <property type="match status" value="1"/>
</dbReference>
<dbReference type="InterPro" id="IPR037196">
    <property type="entry name" value="HSP90_C"/>
</dbReference>
<dbReference type="InterPro" id="IPR036890">
    <property type="entry name" value="HATPase_C_sf"/>
</dbReference>
<reference evidence="7 8" key="1">
    <citation type="journal article" date="2025" name="Int. J. Syst. Evol. Microbiol.">
        <title>Desulfovibrio falkowii sp. nov., Porphyromonas miyakawae sp. nov., Mediterraneibacter flintii sp. nov. and Owariibacterium komagatae gen. nov., sp. nov., isolated from human faeces.</title>
        <authorList>
            <person name="Hamaguchi T."/>
            <person name="Ohara M."/>
            <person name="Hisatomi A."/>
            <person name="Sekiguchi K."/>
            <person name="Takeda J.I."/>
            <person name="Ueyama J."/>
            <person name="Ito M."/>
            <person name="Nishiwaki H."/>
            <person name="Ogi T."/>
            <person name="Hirayama M."/>
            <person name="Ohkuma M."/>
            <person name="Sakamoto M."/>
            <person name="Ohno K."/>
        </authorList>
    </citation>
    <scope>NUCLEOTIDE SEQUENCE [LARGE SCALE GENOMIC DNA]</scope>
    <source>
        <strain evidence="7 8">13CB11C</strain>
    </source>
</reference>
<dbReference type="RefSeq" id="WP_411915788.1">
    <property type="nucleotide sequence ID" value="NZ_BAAFSF010000004.1"/>
</dbReference>
<protein>
    <submittedName>
        <fullName evidence="7">Molecular chaperone HtpG</fullName>
    </submittedName>
</protein>
<keyword evidence="2" id="KW-0547">Nucleotide-binding</keyword>
<dbReference type="SUPFAM" id="SSF54211">
    <property type="entry name" value="Ribosomal protein S5 domain 2-like"/>
    <property type="match status" value="1"/>
</dbReference>
<evidence type="ECO:0000256" key="5">
    <source>
        <dbReference type="SAM" id="MobiDB-lite"/>
    </source>
</evidence>